<organism evidence="6 7">
    <name type="scientific">Daejeonella lutea</name>
    <dbReference type="NCBI Taxonomy" id="572036"/>
    <lineage>
        <taxon>Bacteria</taxon>
        <taxon>Pseudomonadati</taxon>
        <taxon>Bacteroidota</taxon>
        <taxon>Sphingobacteriia</taxon>
        <taxon>Sphingobacteriales</taxon>
        <taxon>Sphingobacteriaceae</taxon>
        <taxon>Daejeonella</taxon>
    </lineage>
</organism>
<evidence type="ECO:0000259" key="4">
    <source>
        <dbReference type="PROSITE" id="PS50043"/>
    </source>
</evidence>
<dbReference type="GO" id="GO:0006355">
    <property type="term" value="P:regulation of DNA-templated transcription"/>
    <property type="evidence" value="ECO:0007669"/>
    <property type="project" value="InterPro"/>
</dbReference>
<dbReference type="CDD" id="cd17535">
    <property type="entry name" value="REC_NarL-like"/>
    <property type="match status" value="1"/>
</dbReference>
<dbReference type="InterPro" id="IPR001789">
    <property type="entry name" value="Sig_transdc_resp-reg_receiver"/>
</dbReference>
<dbReference type="InterPro" id="IPR000792">
    <property type="entry name" value="Tscrpt_reg_LuxR_C"/>
</dbReference>
<dbReference type="CDD" id="cd06170">
    <property type="entry name" value="LuxR_C_like"/>
    <property type="match status" value="1"/>
</dbReference>
<dbReference type="SUPFAM" id="SSF52172">
    <property type="entry name" value="CheY-like"/>
    <property type="match status" value="1"/>
</dbReference>
<accession>A0A1T5BT64</accession>
<dbReference type="InterPro" id="IPR039420">
    <property type="entry name" value="WalR-like"/>
</dbReference>
<dbReference type="InterPro" id="IPR011006">
    <property type="entry name" value="CheY-like_superfamily"/>
</dbReference>
<dbReference type="EMBL" id="FUYR01000001">
    <property type="protein sequence ID" value="SKB50488.1"/>
    <property type="molecule type" value="Genomic_DNA"/>
</dbReference>
<dbReference type="AlphaFoldDB" id="A0A1T5BT64"/>
<dbReference type="PRINTS" id="PR00038">
    <property type="entry name" value="HTHLUXR"/>
</dbReference>
<proteinExistence type="predicted"/>
<evidence type="ECO:0000313" key="6">
    <source>
        <dbReference type="EMBL" id="SKB50488.1"/>
    </source>
</evidence>
<evidence type="ECO:0000259" key="5">
    <source>
        <dbReference type="PROSITE" id="PS50110"/>
    </source>
</evidence>
<evidence type="ECO:0000256" key="1">
    <source>
        <dbReference type="ARBA" id="ARBA00022553"/>
    </source>
</evidence>
<dbReference type="InterPro" id="IPR016032">
    <property type="entry name" value="Sig_transdc_resp-reg_C-effctor"/>
</dbReference>
<dbReference type="STRING" id="572036.SAMN05661099_1672"/>
<dbReference type="PROSITE" id="PS50043">
    <property type="entry name" value="HTH_LUXR_2"/>
    <property type="match status" value="1"/>
</dbReference>
<name>A0A1T5BT64_9SPHI</name>
<dbReference type="Pfam" id="PF00196">
    <property type="entry name" value="GerE"/>
    <property type="match status" value="1"/>
</dbReference>
<keyword evidence="2" id="KW-0238">DNA-binding</keyword>
<reference evidence="7" key="1">
    <citation type="submission" date="2017-02" db="EMBL/GenBank/DDBJ databases">
        <authorList>
            <person name="Varghese N."/>
            <person name="Submissions S."/>
        </authorList>
    </citation>
    <scope>NUCLEOTIDE SEQUENCE [LARGE SCALE GENOMIC DNA]</scope>
    <source>
        <strain evidence="7">DSM 22385</strain>
    </source>
</reference>
<keyword evidence="1 3" id="KW-0597">Phosphoprotein</keyword>
<dbReference type="PANTHER" id="PTHR43214">
    <property type="entry name" value="TWO-COMPONENT RESPONSE REGULATOR"/>
    <property type="match status" value="1"/>
</dbReference>
<protein>
    <submittedName>
        <fullName evidence="6">Two component transcriptional regulator, LuxR family</fullName>
    </submittedName>
</protein>
<dbReference type="SMART" id="SM00421">
    <property type="entry name" value="HTH_LUXR"/>
    <property type="match status" value="1"/>
</dbReference>
<dbReference type="SUPFAM" id="SSF46894">
    <property type="entry name" value="C-terminal effector domain of the bipartite response regulators"/>
    <property type="match status" value="1"/>
</dbReference>
<dbReference type="PROSITE" id="PS50110">
    <property type="entry name" value="RESPONSE_REGULATORY"/>
    <property type="match status" value="1"/>
</dbReference>
<dbReference type="InterPro" id="IPR058245">
    <property type="entry name" value="NreC/VraR/RcsB-like_REC"/>
</dbReference>
<evidence type="ECO:0000256" key="2">
    <source>
        <dbReference type="ARBA" id="ARBA00023125"/>
    </source>
</evidence>
<feature type="domain" description="Response regulatory" evidence="5">
    <location>
        <begin position="8"/>
        <end position="124"/>
    </location>
</feature>
<dbReference type="RefSeq" id="WP_079702120.1">
    <property type="nucleotide sequence ID" value="NZ_FUYR01000001.1"/>
</dbReference>
<dbReference type="OrthoDB" id="9797341at2"/>
<gene>
    <name evidence="6" type="ORF">SAMN05661099_1672</name>
</gene>
<dbReference type="GO" id="GO:0000160">
    <property type="term" value="P:phosphorelay signal transduction system"/>
    <property type="evidence" value="ECO:0007669"/>
    <property type="project" value="InterPro"/>
</dbReference>
<evidence type="ECO:0000313" key="7">
    <source>
        <dbReference type="Proteomes" id="UP000189981"/>
    </source>
</evidence>
<dbReference type="Pfam" id="PF00072">
    <property type="entry name" value="Response_reg"/>
    <property type="match status" value="1"/>
</dbReference>
<dbReference type="Proteomes" id="UP000189981">
    <property type="component" value="Unassembled WGS sequence"/>
</dbReference>
<dbReference type="GO" id="GO:0003677">
    <property type="term" value="F:DNA binding"/>
    <property type="evidence" value="ECO:0007669"/>
    <property type="project" value="UniProtKB-KW"/>
</dbReference>
<sequence>MKDKDLIRVTIIEDDHVLRETYAALIDSEPGFIVVSSYNSYEQSAAEIGADDPDVILLDIELPGLSGIEAVTHLKQLTPRSQIVMLTVHQFEEGVLKALSNGAIGYLTKDISIEKMLSSIRTVVSGGVPLSDNIARMVIQTFHKNPNSPLSERQTEILKLMSQGKGRGEIANELNIDGETVKSHVKNIYLKLEVGSKVEAIQKAKALKLL</sequence>
<feature type="modified residue" description="4-aspartylphosphate" evidence="3">
    <location>
        <position position="59"/>
    </location>
</feature>
<dbReference type="SMART" id="SM00448">
    <property type="entry name" value="REC"/>
    <property type="match status" value="1"/>
</dbReference>
<dbReference type="Gene3D" id="3.40.50.2300">
    <property type="match status" value="1"/>
</dbReference>
<evidence type="ECO:0000256" key="3">
    <source>
        <dbReference type="PROSITE-ProRule" id="PRU00169"/>
    </source>
</evidence>
<keyword evidence="7" id="KW-1185">Reference proteome</keyword>
<feature type="domain" description="HTH luxR-type" evidence="4">
    <location>
        <begin position="143"/>
        <end position="208"/>
    </location>
</feature>